<dbReference type="InterPro" id="IPR036291">
    <property type="entry name" value="NAD(P)-bd_dom_sf"/>
</dbReference>
<feature type="domain" description="Ketopantoate reductase C-terminal" evidence="5">
    <location>
        <begin position="185"/>
        <end position="324"/>
    </location>
</feature>
<reference evidence="6" key="1">
    <citation type="submission" date="2015-08" db="EMBL/GenBank/DDBJ databases">
        <authorList>
            <person name="Babu N.S."/>
            <person name="Beckwith C.J."/>
            <person name="Beseler K.G."/>
            <person name="Brison A."/>
            <person name="Carone J.V."/>
            <person name="Caskin T.P."/>
            <person name="Diamond M."/>
            <person name="Durham M.E."/>
            <person name="Foxe J.M."/>
            <person name="Go M."/>
            <person name="Henderson B.A."/>
            <person name="Jones I.B."/>
            <person name="McGettigan J.A."/>
            <person name="Micheletti S.J."/>
            <person name="Nasrallah M.E."/>
            <person name="Ortiz D."/>
            <person name="Piller C.R."/>
            <person name="Privatt S.R."/>
            <person name="Schneider S.L."/>
            <person name="Sharp S."/>
            <person name="Smith T.C."/>
            <person name="Stanton J.D."/>
            <person name="Ullery H.E."/>
            <person name="Wilson R.J."/>
            <person name="Serrano M.G."/>
            <person name="Buck G."/>
            <person name="Lee V."/>
            <person name="Wang Y."/>
            <person name="Carvalho R."/>
            <person name="Voegtly L."/>
            <person name="Shi R."/>
            <person name="Duckworth R."/>
            <person name="Johnson A."/>
            <person name="Loviza R."/>
            <person name="Walstead R."/>
            <person name="Shah Z."/>
            <person name="Kiflezghi M."/>
            <person name="Wade K."/>
            <person name="Ball S.L."/>
            <person name="Bradley K.W."/>
            <person name="Asai D.J."/>
            <person name="Bowman C.A."/>
            <person name="Russell D.A."/>
            <person name="Pope W.H."/>
            <person name="Jacobs-Sera D."/>
            <person name="Hendrix R.W."/>
            <person name="Hatfull G.F."/>
        </authorList>
    </citation>
    <scope>NUCLEOTIDE SEQUENCE</scope>
</reference>
<dbReference type="EMBL" id="CZKA01000020">
    <property type="protein sequence ID" value="CUR55494.1"/>
    <property type="molecule type" value="Genomic_DNA"/>
</dbReference>
<keyword evidence="3" id="KW-0560">Oxidoreductase</keyword>
<evidence type="ECO:0000259" key="4">
    <source>
        <dbReference type="Pfam" id="PF02558"/>
    </source>
</evidence>
<dbReference type="PANTHER" id="PTHR21708">
    <property type="entry name" value="PROBABLE 2-DEHYDROPANTOATE 2-REDUCTASE"/>
    <property type="match status" value="1"/>
</dbReference>
<gene>
    <name evidence="6" type="ORF">NOCA2270129</name>
</gene>
<evidence type="ECO:0000256" key="2">
    <source>
        <dbReference type="ARBA" id="ARBA00022857"/>
    </source>
</evidence>
<dbReference type="GO" id="GO:0008677">
    <property type="term" value="F:2-dehydropantoate 2-reductase activity"/>
    <property type="evidence" value="ECO:0007669"/>
    <property type="project" value="InterPro"/>
</dbReference>
<dbReference type="InterPro" id="IPR013752">
    <property type="entry name" value="KPA_reductase"/>
</dbReference>
<dbReference type="InterPro" id="IPR051402">
    <property type="entry name" value="KPR-Related"/>
</dbReference>
<dbReference type="InterPro" id="IPR013332">
    <property type="entry name" value="KPR_N"/>
</dbReference>
<dbReference type="GO" id="GO:0005737">
    <property type="term" value="C:cytoplasm"/>
    <property type="evidence" value="ECO:0007669"/>
    <property type="project" value="TreeGrafter"/>
</dbReference>
<dbReference type="SUPFAM" id="SSF51735">
    <property type="entry name" value="NAD(P)-binding Rossmann-fold domains"/>
    <property type="match status" value="1"/>
</dbReference>
<dbReference type="InterPro" id="IPR013328">
    <property type="entry name" value="6PGD_dom2"/>
</dbReference>
<sequence length="349" mass="36646">MTSPRIAILGAGANGGSIGVDLHRAGLDVTLIEQWPEHVRAIRDKGLTVNTPEGSTTTTGMRALDICQVATLREKFDVVLMLMKAYDSTWAAHLIEPYLATDGLLVGVQNGMTHEAVRAVVGAERSLGCVIEISSTMYEPGVIDRHSGQNRSWFAVGSEGPESVDREKDASALLAHSGAVEIVDDIVSAKWMKLVSNATTLVTTASLGLTMMGAESTPGMREVMVGSGNEALRAAIANGAQITPIFGLTAEAVKDPATVVETLLDTLYGGFILPNTTTTILQDWNKHRHSEVNDINGHVVRASAAKGLAAPINAAVVELAHAIETGQVEPGLEHLGTLRTAGGFGPLSG</sequence>
<dbReference type="PANTHER" id="PTHR21708:SF26">
    <property type="entry name" value="2-DEHYDROPANTOATE 2-REDUCTASE"/>
    <property type="match status" value="1"/>
</dbReference>
<dbReference type="InterPro" id="IPR003710">
    <property type="entry name" value="ApbA"/>
</dbReference>
<dbReference type="SUPFAM" id="SSF48179">
    <property type="entry name" value="6-phosphogluconate dehydrogenase C-terminal domain-like"/>
    <property type="match status" value="1"/>
</dbReference>
<feature type="domain" description="Ketopantoate reductase N-terminal" evidence="4">
    <location>
        <begin position="6"/>
        <end position="155"/>
    </location>
</feature>
<dbReference type="Pfam" id="PF02558">
    <property type="entry name" value="ApbA"/>
    <property type="match status" value="1"/>
</dbReference>
<evidence type="ECO:0000256" key="1">
    <source>
        <dbReference type="ARBA" id="ARBA00007870"/>
    </source>
</evidence>
<dbReference type="Gene3D" id="3.40.50.720">
    <property type="entry name" value="NAD(P)-binding Rossmann-like Domain"/>
    <property type="match status" value="1"/>
</dbReference>
<protein>
    <submittedName>
        <fullName evidence="6">Putative Ketopantoate reductase</fullName>
    </submittedName>
</protein>
<name>A0A2P2C0I3_9ZZZZ</name>
<dbReference type="GO" id="GO:0015940">
    <property type="term" value="P:pantothenate biosynthetic process"/>
    <property type="evidence" value="ECO:0007669"/>
    <property type="project" value="InterPro"/>
</dbReference>
<evidence type="ECO:0000256" key="3">
    <source>
        <dbReference type="ARBA" id="ARBA00023002"/>
    </source>
</evidence>
<accession>A0A2P2C0I3</accession>
<comment type="similarity">
    <text evidence="1">Belongs to the ketopantoate reductase family.</text>
</comment>
<keyword evidence="2" id="KW-0521">NADP</keyword>
<dbReference type="AlphaFoldDB" id="A0A2P2C0I3"/>
<dbReference type="Gene3D" id="1.10.1040.10">
    <property type="entry name" value="N-(1-d-carboxylethyl)-l-norvaline Dehydrogenase, domain 2"/>
    <property type="match status" value="1"/>
</dbReference>
<proteinExistence type="inferred from homology"/>
<dbReference type="InterPro" id="IPR008927">
    <property type="entry name" value="6-PGluconate_DH-like_C_sf"/>
</dbReference>
<evidence type="ECO:0000313" key="6">
    <source>
        <dbReference type="EMBL" id="CUR55494.1"/>
    </source>
</evidence>
<organism evidence="6">
    <name type="scientific">metagenome</name>
    <dbReference type="NCBI Taxonomy" id="256318"/>
    <lineage>
        <taxon>unclassified sequences</taxon>
        <taxon>metagenomes</taxon>
    </lineage>
</organism>
<evidence type="ECO:0000259" key="5">
    <source>
        <dbReference type="Pfam" id="PF08546"/>
    </source>
</evidence>
<dbReference type="NCBIfam" id="TIGR00745">
    <property type="entry name" value="apbA_panE"/>
    <property type="match status" value="1"/>
</dbReference>
<dbReference type="Pfam" id="PF08546">
    <property type="entry name" value="ApbA_C"/>
    <property type="match status" value="1"/>
</dbReference>